<sequence length="392" mass="40786">MRSTNGALIATVAAVSVAAVVAGGAIAAWHGPPLTYNGPAIPLVASEPASAQAPSAPVDTPTPSTYGTSASAIDLAKLPQGRAPQMTYLRGRALIGGAGTEITFPGRQNILAAVRFGGTALALLEVGLGGSELARLDVNGTRFESNRLPDVQSIKTTPDNTIVAFGTAPKNADHTAARGSAVYWQRSDEPDNLRRLDRPSDWGSTVLAVTGNTVYFRSEAGPGRDRATFSRWDSHTGKVEQLEGVVLPQVMNHAATAVADSVRGGSQTFCTALVAIKSRSIRWQTCELAIKGFTPNDQFAMAGPGFRNGGADPSLTVVNADSGAVVRKWTGVGFVQVVAEDDEHLLITADSGEGTAGAIIRCAISTGGCERATELSKKNPVRSLDLRLIDAV</sequence>
<gene>
    <name evidence="1" type="ORF">ACFFGN_26115</name>
</gene>
<evidence type="ECO:0000313" key="1">
    <source>
        <dbReference type="EMBL" id="MFC0627575.1"/>
    </source>
</evidence>
<dbReference type="InterPro" id="IPR011047">
    <property type="entry name" value="Quinoprotein_ADH-like_sf"/>
</dbReference>
<dbReference type="EMBL" id="JBHLTC010000035">
    <property type="protein sequence ID" value="MFC0627575.1"/>
    <property type="molecule type" value="Genomic_DNA"/>
</dbReference>
<proteinExistence type="predicted"/>
<evidence type="ECO:0008006" key="3">
    <source>
        <dbReference type="Google" id="ProtNLM"/>
    </source>
</evidence>
<keyword evidence="2" id="KW-1185">Reference proteome</keyword>
<protein>
    <recommendedName>
        <fullName evidence="3">WD40 repeat domain-containing protein</fullName>
    </recommendedName>
</protein>
<dbReference type="Proteomes" id="UP001589890">
    <property type="component" value="Unassembled WGS sequence"/>
</dbReference>
<name>A0ABV6QSH5_9ACTN</name>
<accession>A0ABV6QSH5</accession>
<evidence type="ECO:0000313" key="2">
    <source>
        <dbReference type="Proteomes" id="UP001589890"/>
    </source>
</evidence>
<reference evidence="1 2" key="1">
    <citation type="submission" date="2024-09" db="EMBL/GenBank/DDBJ databases">
        <authorList>
            <person name="Sun Q."/>
            <person name="Mori K."/>
        </authorList>
    </citation>
    <scope>NUCLEOTIDE SEQUENCE [LARGE SCALE GENOMIC DNA]</scope>
    <source>
        <strain evidence="1 2">CGMCC 1.15906</strain>
    </source>
</reference>
<comment type="caution">
    <text evidence="1">The sequence shown here is derived from an EMBL/GenBank/DDBJ whole genome shotgun (WGS) entry which is preliminary data.</text>
</comment>
<organism evidence="1 2">
    <name type="scientific">Kribbella deserti</name>
    <dbReference type="NCBI Taxonomy" id="1926257"/>
    <lineage>
        <taxon>Bacteria</taxon>
        <taxon>Bacillati</taxon>
        <taxon>Actinomycetota</taxon>
        <taxon>Actinomycetes</taxon>
        <taxon>Propionibacteriales</taxon>
        <taxon>Kribbellaceae</taxon>
        <taxon>Kribbella</taxon>
    </lineage>
</organism>
<dbReference type="RefSeq" id="WP_380052509.1">
    <property type="nucleotide sequence ID" value="NZ_JBHLTC010000035.1"/>
</dbReference>
<dbReference type="SUPFAM" id="SSF50998">
    <property type="entry name" value="Quinoprotein alcohol dehydrogenase-like"/>
    <property type="match status" value="1"/>
</dbReference>